<dbReference type="InterPro" id="IPR023214">
    <property type="entry name" value="HAD_sf"/>
</dbReference>
<evidence type="ECO:0000256" key="3">
    <source>
        <dbReference type="ARBA" id="ARBA00022842"/>
    </source>
</evidence>
<dbReference type="AlphaFoldDB" id="A0AAF0IHP7"/>
<evidence type="ECO:0000256" key="2">
    <source>
        <dbReference type="ARBA" id="ARBA00022801"/>
    </source>
</evidence>
<dbReference type="SFLD" id="SFLDG01129">
    <property type="entry name" value="C1.5:_HAD__Beta-PGM__Phosphata"/>
    <property type="match status" value="1"/>
</dbReference>
<reference evidence="4" key="1">
    <citation type="submission" date="2023-03" db="EMBL/GenBank/DDBJ databases">
        <title>Emydomyces testavorans Genome Sequence.</title>
        <authorList>
            <person name="Hoyer L."/>
        </authorList>
    </citation>
    <scope>NUCLEOTIDE SEQUENCE</scope>
    <source>
        <strain evidence="4">16-2883</strain>
    </source>
</reference>
<keyword evidence="2" id="KW-0378">Hydrolase</keyword>
<dbReference type="Gene3D" id="1.10.150.240">
    <property type="entry name" value="Putative phosphatase, domain 2"/>
    <property type="match status" value="1"/>
</dbReference>
<dbReference type="EMBL" id="CP120627">
    <property type="protein sequence ID" value="WEW55079.1"/>
    <property type="molecule type" value="Genomic_DNA"/>
</dbReference>
<dbReference type="Pfam" id="PF13419">
    <property type="entry name" value="HAD_2"/>
    <property type="match status" value="1"/>
</dbReference>
<dbReference type="PANTHER" id="PTHR46470">
    <property type="entry name" value="N-ACYLNEURAMINATE-9-PHOSPHATASE"/>
    <property type="match status" value="1"/>
</dbReference>
<evidence type="ECO:0000313" key="4">
    <source>
        <dbReference type="EMBL" id="WEW55079.1"/>
    </source>
</evidence>
<keyword evidence="5" id="KW-1185">Reference proteome</keyword>
<dbReference type="GO" id="GO:0016791">
    <property type="term" value="F:phosphatase activity"/>
    <property type="evidence" value="ECO:0007669"/>
    <property type="project" value="TreeGrafter"/>
</dbReference>
<sequence length="355" mass="39546">MGFASVHNLSPANHRGVLGRRMASGRRAVSLRHGEPLQAKREQKIYQSHHPPGIFDRVKAHDQIVDIPAHCGLTAEEKTFIESTVGSHYVTMYAEVQPELRTLLSNVEWVGFDLDDTLHEFRLASKAASLAVFEEIHKGHSAISVDALGSEYQAILIKATASAFSEGKTSTEYRKERFSALLHGQSIAFSESYLDDLVSLYKEALRSSLVLKPGTLDLLQKLKDMKKTVLVVTEAPRDAQKWMIDQLGLRDYVDILVTSNELRRSKTDGLFAEVLKRYELAASRGVYIGDNKARDVIPAQKEGILSIHYDETHNCVLNVKGRQISVNTLAKIGHLFDLAFNEQSDGFGSNADLEE</sequence>
<organism evidence="4 5">
    <name type="scientific">Emydomyces testavorans</name>
    <dbReference type="NCBI Taxonomy" id="2070801"/>
    <lineage>
        <taxon>Eukaryota</taxon>
        <taxon>Fungi</taxon>
        <taxon>Dikarya</taxon>
        <taxon>Ascomycota</taxon>
        <taxon>Pezizomycotina</taxon>
        <taxon>Eurotiomycetes</taxon>
        <taxon>Eurotiomycetidae</taxon>
        <taxon>Onygenales</taxon>
        <taxon>Nannizziopsiaceae</taxon>
        <taxon>Emydomyces</taxon>
    </lineage>
</organism>
<proteinExistence type="predicted"/>
<keyword evidence="3" id="KW-0460">Magnesium</keyword>
<protein>
    <submittedName>
        <fullName evidence="4">Uncharacterized protein</fullName>
    </submittedName>
</protein>
<dbReference type="InterPro" id="IPR023198">
    <property type="entry name" value="PGP-like_dom2"/>
</dbReference>
<accession>A0AAF0IHP7</accession>
<dbReference type="Gene3D" id="3.40.50.1000">
    <property type="entry name" value="HAD superfamily/HAD-like"/>
    <property type="match status" value="1"/>
</dbReference>
<gene>
    <name evidence="4" type="ORF">PRK78_000507</name>
</gene>
<dbReference type="GO" id="GO:0046872">
    <property type="term" value="F:metal ion binding"/>
    <property type="evidence" value="ECO:0007669"/>
    <property type="project" value="UniProtKB-KW"/>
</dbReference>
<name>A0AAF0IHP7_9EURO</name>
<dbReference type="SUPFAM" id="SSF56784">
    <property type="entry name" value="HAD-like"/>
    <property type="match status" value="1"/>
</dbReference>
<dbReference type="InterPro" id="IPR051400">
    <property type="entry name" value="HAD-like_hydrolase"/>
</dbReference>
<dbReference type="Proteomes" id="UP001219355">
    <property type="component" value="Chromosome 1"/>
</dbReference>
<evidence type="ECO:0000313" key="5">
    <source>
        <dbReference type="Proteomes" id="UP001219355"/>
    </source>
</evidence>
<evidence type="ECO:0000256" key="1">
    <source>
        <dbReference type="ARBA" id="ARBA00022723"/>
    </source>
</evidence>
<dbReference type="SFLD" id="SFLDS00003">
    <property type="entry name" value="Haloacid_Dehalogenase"/>
    <property type="match status" value="1"/>
</dbReference>
<keyword evidence="1" id="KW-0479">Metal-binding</keyword>
<dbReference type="PANTHER" id="PTHR46470:SF2">
    <property type="entry name" value="GLYCERALDEHYDE 3-PHOSPHATE PHOSPHATASE"/>
    <property type="match status" value="1"/>
</dbReference>
<dbReference type="InterPro" id="IPR041492">
    <property type="entry name" value="HAD_2"/>
</dbReference>
<dbReference type="InterPro" id="IPR036412">
    <property type="entry name" value="HAD-like_sf"/>
</dbReference>